<accession>A0AAV2QWL2</accession>
<evidence type="ECO:0000313" key="4">
    <source>
        <dbReference type="EMBL" id="CAL4097875.1"/>
    </source>
</evidence>
<dbReference type="GO" id="GO:0008270">
    <property type="term" value="F:zinc ion binding"/>
    <property type="evidence" value="ECO:0007669"/>
    <property type="project" value="UniProtKB-KW"/>
</dbReference>
<proteinExistence type="predicted"/>
<keyword evidence="1" id="KW-0863">Zinc-finger</keyword>
<feature type="domain" description="CCHC-type" evidence="3">
    <location>
        <begin position="178"/>
        <end position="191"/>
    </location>
</feature>
<comment type="caution">
    <text evidence="4">The sequence shown here is derived from an EMBL/GenBank/DDBJ whole genome shotgun (WGS) entry which is preliminary data.</text>
</comment>
<gene>
    <name evidence="4" type="ORF">MNOR_LOCUS16099</name>
</gene>
<feature type="non-terminal residue" evidence="4">
    <location>
        <position position="389"/>
    </location>
</feature>
<keyword evidence="1" id="KW-0862">Zinc</keyword>
<sequence>MAEKVFGIEQLVVGGNRYQPLDERDVFEVLETFLGIGPQDLEVVQMKGPNPKRVDIRTKTVDVWTRKGIHQQIDNRYVLSNGKVVLIVRPFDEYTEIRINRVPIIWDEQSLLRIFSFYGDIKTIKHEWFVNRNIREEYVDVRNGTYRVKMIVKRDIPSTLVLSNYKIEIFYRGQKQTCWKCGRPQHTKNDCTTRYGNYANIFSMDDFPVLNDPEDDASSTAPEEPASMLTPESSASTTESAPTDTTEDSAPVPAAATATTVSEAPASAEAPDLEDNSLAHTAPENTEVPVPVPVAVTVPVPAAATTVPVPAAATTAPVPAATTSSATASTVPVPAVAATSTAASTVPVPATTTVLVPAATTSSAATTVPVPAAATTVPVPAATTTAAAS</sequence>
<organism evidence="4 5">
    <name type="scientific">Meganyctiphanes norvegica</name>
    <name type="common">Northern krill</name>
    <name type="synonym">Thysanopoda norvegica</name>
    <dbReference type="NCBI Taxonomy" id="48144"/>
    <lineage>
        <taxon>Eukaryota</taxon>
        <taxon>Metazoa</taxon>
        <taxon>Ecdysozoa</taxon>
        <taxon>Arthropoda</taxon>
        <taxon>Crustacea</taxon>
        <taxon>Multicrustacea</taxon>
        <taxon>Malacostraca</taxon>
        <taxon>Eumalacostraca</taxon>
        <taxon>Eucarida</taxon>
        <taxon>Euphausiacea</taxon>
        <taxon>Euphausiidae</taxon>
        <taxon>Meganyctiphanes</taxon>
    </lineage>
</organism>
<evidence type="ECO:0000256" key="1">
    <source>
        <dbReference type="PROSITE-ProRule" id="PRU00047"/>
    </source>
</evidence>
<name>A0AAV2QWL2_MEGNR</name>
<dbReference type="EMBL" id="CAXKWB010010413">
    <property type="protein sequence ID" value="CAL4097875.1"/>
    <property type="molecule type" value="Genomic_DNA"/>
</dbReference>
<evidence type="ECO:0000313" key="5">
    <source>
        <dbReference type="Proteomes" id="UP001497623"/>
    </source>
</evidence>
<keyword evidence="1" id="KW-0479">Metal-binding</keyword>
<dbReference type="Proteomes" id="UP001497623">
    <property type="component" value="Unassembled WGS sequence"/>
</dbReference>
<dbReference type="InterPro" id="IPR001878">
    <property type="entry name" value="Znf_CCHC"/>
</dbReference>
<dbReference type="AlphaFoldDB" id="A0AAV2QWL2"/>
<protein>
    <recommendedName>
        <fullName evidence="3">CCHC-type domain-containing protein</fullName>
    </recommendedName>
</protein>
<reference evidence="4 5" key="1">
    <citation type="submission" date="2024-05" db="EMBL/GenBank/DDBJ databases">
        <authorList>
            <person name="Wallberg A."/>
        </authorList>
    </citation>
    <scope>NUCLEOTIDE SEQUENCE [LARGE SCALE GENOMIC DNA]</scope>
</reference>
<evidence type="ECO:0000256" key="2">
    <source>
        <dbReference type="SAM" id="MobiDB-lite"/>
    </source>
</evidence>
<evidence type="ECO:0000259" key="3">
    <source>
        <dbReference type="PROSITE" id="PS50158"/>
    </source>
</evidence>
<dbReference type="GO" id="GO:0003676">
    <property type="term" value="F:nucleic acid binding"/>
    <property type="evidence" value="ECO:0007669"/>
    <property type="project" value="InterPro"/>
</dbReference>
<keyword evidence="5" id="KW-1185">Reference proteome</keyword>
<feature type="region of interest" description="Disordered" evidence="2">
    <location>
        <begin position="207"/>
        <end position="273"/>
    </location>
</feature>
<dbReference type="PROSITE" id="PS50158">
    <property type="entry name" value="ZF_CCHC"/>
    <property type="match status" value="1"/>
</dbReference>
<feature type="compositionally biased region" description="Low complexity" evidence="2">
    <location>
        <begin position="230"/>
        <end position="270"/>
    </location>
</feature>